<reference evidence="4 5" key="1">
    <citation type="journal article" date="2007" name="Nature">
        <title>Evolution of genes and genomes on the Drosophila phylogeny.</title>
        <authorList>
            <consortium name="Drosophila 12 Genomes Consortium"/>
            <person name="Clark A.G."/>
            <person name="Eisen M.B."/>
            <person name="Smith D.R."/>
            <person name="Bergman C.M."/>
            <person name="Oliver B."/>
            <person name="Markow T.A."/>
            <person name="Kaufman T.C."/>
            <person name="Kellis M."/>
            <person name="Gelbart W."/>
            <person name="Iyer V.N."/>
            <person name="Pollard D.A."/>
            <person name="Sackton T.B."/>
            <person name="Larracuente A.M."/>
            <person name="Singh N.D."/>
            <person name="Abad J.P."/>
            <person name="Abt D.N."/>
            <person name="Adryan B."/>
            <person name="Aguade M."/>
            <person name="Akashi H."/>
            <person name="Anderson W.W."/>
            <person name="Aquadro C.F."/>
            <person name="Ardell D.H."/>
            <person name="Arguello R."/>
            <person name="Artieri C.G."/>
            <person name="Barbash D.A."/>
            <person name="Barker D."/>
            <person name="Barsanti P."/>
            <person name="Batterham P."/>
            <person name="Batzoglou S."/>
            <person name="Begun D."/>
            <person name="Bhutkar A."/>
            <person name="Blanco E."/>
            <person name="Bosak S.A."/>
            <person name="Bradley R.K."/>
            <person name="Brand A.D."/>
            <person name="Brent M.R."/>
            <person name="Brooks A.N."/>
            <person name="Brown R.H."/>
            <person name="Butlin R.K."/>
            <person name="Caggese C."/>
            <person name="Calvi B.R."/>
            <person name="Bernardo de Carvalho A."/>
            <person name="Caspi A."/>
            <person name="Castrezana S."/>
            <person name="Celniker S.E."/>
            <person name="Chang J.L."/>
            <person name="Chapple C."/>
            <person name="Chatterji S."/>
            <person name="Chinwalla A."/>
            <person name="Civetta A."/>
            <person name="Clifton S.W."/>
            <person name="Comeron J.M."/>
            <person name="Costello J.C."/>
            <person name="Coyne J.A."/>
            <person name="Daub J."/>
            <person name="David R.G."/>
            <person name="Delcher A.L."/>
            <person name="Delehaunty K."/>
            <person name="Do C.B."/>
            <person name="Ebling H."/>
            <person name="Edwards K."/>
            <person name="Eickbush T."/>
            <person name="Evans J.D."/>
            <person name="Filipski A."/>
            <person name="Findeiss S."/>
            <person name="Freyhult E."/>
            <person name="Fulton L."/>
            <person name="Fulton R."/>
            <person name="Garcia A.C."/>
            <person name="Gardiner A."/>
            <person name="Garfield D.A."/>
            <person name="Garvin B.E."/>
            <person name="Gibson G."/>
            <person name="Gilbert D."/>
            <person name="Gnerre S."/>
            <person name="Godfrey J."/>
            <person name="Good R."/>
            <person name="Gotea V."/>
            <person name="Gravely B."/>
            <person name="Greenberg A.J."/>
            <person name="Griffiths-Jones S."/>
            <person name="Gross S."/>
            <person name="Guigo R."/>
            <person name="Gustafson E.A."/>
            <person name="Haerty W."/>
            <person name="Hahn M.W."/>
            <person name="Halligan D.L."/>
            <person name="Halpern A.L."/>
            <person name="Halter G.M."/>
            <person name="Han M.V."/>
            <person name="Heger A."/>
            <person name="Hillier L."/>
            <person name="Hinrichs A.S."/>
            <person name="Holmes I."/>
            <person name="Hoskins R.A."/>
            <person name="Hubisz M.J."/>
            <person name="Hultmark D."/>
            <person name="Huntley M.A."/>
            <person name="Jaffe D.B."/>
            <person name="Jagadeeshan S."/>
            <person name="Jeck W.R."/>
            <person name="Johnson J."/>
            <person name="Jones C.D."/>
            <person name="Jordan W.C."/>
            <person name="Karpen G.H."/>
            <person name="Kataoka E."/>
            <person name="Keightley P.D."/>
            <person name="Kheradpour P."/>
            <person name="Kirkness E.F."/>
            <person name="Koerich L.B."/>
            <person name="Kristiansen K."/>
            <person name="Kudrna D."/>
            <person name="Kulathinal R.J."/>
            <person name="Kumar S."/>
            <person name="Kwok R."/>
            <person name="Lander E."/>
            <person name="Langley C.H."/>
            <person name="Lapoint R."/>
            <person name="Lazzaro B.P."/>
            <person name="Lee S.J."/>
            <person name="Levesque L."/>
            <person name="Li R."/>
            <person name="Lin C.F."/>
            <person name="Lin M.F."/>
            <person name="Lindblad-Toh K."/>
            <person name="Llopart A."/>
            <person name="Long M."/>
            <person name="Low L."/>
            <person name="Lozovsky E."/>
            <person name="Lu J."/>
            <person name="Luo M."/>
            <person name="Machado C.A."/>
            <person name="Makalowski W."/>
            <person name="Marzo M."/>
            <person name="Matsuda M."/>
            <person name="Matzkin L."/>
            <person name="McAllister B."/>
            <person name="McBride C.S."/>
            <person name="McKernan B."/>
            <person name="McKernan K."/>
            <person name="Mendez-Lago M."/>
            <person name="Minx P."/>
            <person name="Mollenhauer M.U."/>
            <person name="Montooth K."/>
            <person name="Mount S.M."/>
            <person name="Mu X."/>
            <person name="Myers E."/>
            <person name="Negre B."/>
            <person name="Newfeld S."/>
            <person name="Nielsen R."/>
            <person name="Noor M.A."/>
            <person name="O'Grady P."/>
            <person name="Pachter L."/>
            <person name="Papaceit M."/>
            <person name="Parisi M.J."/>
            <person name="Parisi M."/>
            <person name="Parts L."/>
            <person name="Pedersen J.S."/>
            <person name="Pesole G."/>
            <person name="Phillippy A.M."/>
            <person name="Ponting C.P."/>
            <person name="Pop M."/>
            <person name="Porcelli D."/>
            <person name="Powell J.R."/>
            <person name="Prohaska S."/>
            <person name="Pruitt K."/>
            <person name="Puig M."/>
            <person name="Quesneville H."/>
            <person name="Ram K.R."/>
            <person name="Rand D."/>
            <person name="Rasmussen M.D."/>
            <person name="Reed L.K."/>
            <person name="Reenan R."/>
            <person name="Reily A."/>
            <person name="Remington K.A."/>
            <person name="Rieger T.T."/>
            <person name="Ritchie M.G."/>
            <person name="Robin C."/>
            <person name="Rogers Y.H."/>
            <person name="Rohde C."/>
            <person name="Rozas J."/>
            <person name="Rubenfield M.J."/>
            <person name="Ruiz A."/>
            <person name="Russo S."/>
            <person name="Salzberg S.L."/>
            <person name="Sanchez-Gracia A."/>
            <person name="Saranga D.J."/>
            <person name="Sato H."/>
            <person name="Schaeffer S.W."/>
            <person name="Schatz M.C."/>
            <person name="Schlenke T."/>
            <person name="Schwartz R."/>
            <person name="Segarra C."/>
            <person name="Singh R.S."/>
            <person name="Sirot L."/>
            <person name="Sirota M."/>
            <person name="Sisneros N.B."/>
            <person name="Smith C.D."/>
            <person name="Smith T.F."/>
            <person name="Spieth J."/>
            <person name="Stage D.E."/>
            <person name="Stark A."/>
            <person name="Stephan W."/>
            <person name="Strausberg R.L."/>
            <person name="Strempel S."/>
            <person name="Sturgill D."/>
            <person name="Sutton G."/>
            <person name="Sutton G.G."/>
            <person name="Tao W."/>
            <person name="Teichmann S."/>
            <person name="Tobari Y.N."/>
            <person name="Tomimura Y."/>
            <person name="Tsolas J.M."/>
            <person name="Valente V.L."/>
            <person name="Venter E."/>
            <person name="Venter J.C."/>
            <person name="Vicario S."/>
            <person name="Vieira F.G."/>
            <person name="Vilella A.J."/>
            <person name="Villasante A."/>
            <person name="Walenz B."/>
            <person name="Wang J."/>
            <person name="Wasserman M."/>
            <person name="Watts T."/>
            <person name="Wilson D."/>
            <person name="Wilson R.K."/>
            <person name="Wing R.A."/>
            <person name="Wolfner M.F."/>
            <person name="Wong A."/>
            <person name="Wong G.K."/>
            <person name="Wu C.I."/>
            <person name="Wu G."/>
            <person name="Yamamoto D."/>
            <person name="Yang H.P."/>
            <person name="Yang S.P."/>
            <person name="Yorke J.A."/>
            <person name="Yoshida K."/>
            <person name="Zdobnov E."/>
            <person name="Zhang P."/>
            <person name="Zhang Y."/>
            <person name="Zimin A.V."/>
            <person name="Baldwin J."/>
            <person name="Abdouelleil A."/>
            <person name="Abdulkadir J."/>
            <person name="Abebe A."/>
            <person name="Abera B."/>
            <person name="Abreu J."/>
            <person name="Acer S.C."/>
            <person name="Aftuck L."/>
            <person name="Alexander A."/>
            <person name="An P."/>
            <person name="Anderson E."/>
            <person name="Anderson S."/>
            <person name="Arachi H."/>
            <person name="Azer M."/>
            <person name="Bachantsang P."/>
            <person name="Barry A."/>
            <person name="Bayul T."/>
            <person name="Berlin A."/>
            <person name="Bessette D."/>
            <person name="Bloom T."/>
            <person name="Blye J."/>
            <person name="Boguslavskiy L."/>
            <person name="Bonnet C."/>
            <person name="Boukhgalter B."/>
            <person name="Bourzgui I."/>
            <person name="Brown A."/>
            <person name="Cahill P."/>
            <person name="Channer S."/>
            <person name="Cheshatsang Y."/>
            <person name="Chuda L."/>
            <person name="Citroen M."/>
            <person name="Collymore A."/>
            <person name="Cooke P."/>
            <person name="Costello M."/>
            <person name="D'Aco K."/>
            <person name="Daza R."/>
            <person name="De Haan G."/>
            <person name="DeGray S."/>
            <person name="DeMaso C."/>
            <person name="Dhargay N."/>
            <person name="Dooley K."/>
            <person name="Dooley E."/>
            <person name="Doricent M."/>
            <person name="Dorje P."/>
            <person name="Dorjee K."/>
            <person name="Dupes A."/>
            <person name="Elong R."/>
            <person name="Falk J."/>
            <person name="Farina A."/>
            <person name="Faro S."/>
            <person name="Ferguson D."/>
            <person name="Fisher S."/>
            <person name="Foley C.D."/>
            <person name="Franke A."/>
            <person name="Friedrich D."/>
            <person name="Gadbois L."/>
            <person name="Gearin G."/>
            <person name="Gearin C.R."/>
            <person name="Giannoukos G."/>
            <person name="Goode T."/>
            <person name="Graham J."/>
            <person name="Grandbois E."/>
            <person name="Grewal S."/>
            <person name="Gyaltsen K."/>
            <person name="Hafez N."/>
            <person name="Hagos B."/>
            <person name="Hall J."/>
            <person name="Henson C."/>
            <person name="Hollinger A."/>
            <person name="Honan T."/>
            <person name="Huard M.D."/>
            <person name="Hughes L."/>
            <person name="Hurhula B."/>
            <person name="Husby M.E."/>
            <person name="Kamat A."/>
            <person name="Kanga B."/>
            <person name="Kashin S."/>
            <person name="Khazanovich D."/>
            <person name="Kisner P."/>
            <person name="Lance K."/>
            <person name="Lara M."/>
            <person name="Lee W."/>
            <person name="Lennon N."/>
            <person name="Letendre F."/>
            <person name="LeVine R."/>
            <person name="Lipovsky A."/>
            <person name="Liu X."/>
            <person name="Liu J."/>
            <person name="Liu S."/>
            <person name="Lokyitsang T."/>
            <person name="Lokyitsang Y."/>
            <person name="Lubonja R."/>
            <person name="Lui A."/>
            <person name="MacDonald P."/>
            <person name="Magnisalis V."/>
            <person name="Maru K."/>
            <person name="Matthews C."/>
            <person name="McCusker W."/>
            <person name="McDonough S."/>
            <person name="Mehta T."/>
            <person name="Meldrim J."/>
            <person name="Meneus L."/>
            <person name="Mihai O."/>
            <person name="Mihalev A."/>
            <person name="Mihova T."/>
            <person name="Mittelman R."/>
            <person name="Mlenga V."/>
            <person name="Montmayeur A."/>
            <person name="Mulrain L."/>
            <person name="Navidi A."/>
            <person name="Naylor J."/>
            <person name="Negash T."/>
            <person name="Nguyen T."/>
            <person name="Nguyen N."/>
            <person name="Nicol R."/>
            <person name="Norbu C."/>
            <person name="Norbu N."/>
            <person name="Novod N."/>
            <person name="O'Neill B."/>
            <person name="Osman S."/>
            <person name="Markiewicz E."/>
            <person name="Oyono O.L."/>
            <person name="Patti C."/>
            <person name="Phunkhang P."/>
            <person name="Pierre F."/>
            <person name="Priest M."/>
            <person name="Raghuraman S."/>
            <person name="Rege F."/>
            <person name="Reyes R."/>
            <person name="Rise C."/>
            <person name="Rogov P."/>
            <person name="Ross K."/>
            <person name="Ryan E."/>
            <person name="Settipalli S."/>
            <person name="Shea T."/>
            <person name="Sherpa N."/>
            <person name="Shi L."/>
            <person name="Shih D."/>
            <person name="Sparrow T."/>
            <person name="Spaulding J."/>
            <person name="Stalker J."/>
            <person name="Stange-Thomann N."/>
            <person name="Stavropoulos S."/>
            <person name="Stone C."/>
            <person name="Strader C."/>
            <person name="Tesfaye S."/>
            <person name="Thomson T."/>
            <person name="Thoulutsang Y."/>
            <person name="Thoulutsang D."/>
            <person name="Topham K."/>
            <person name="Topping I."/>
            <person name="Tsamla T."/>
            <person name="Vassiliev H."/>
            <person name="Vo A."/>
            <person name="Wangchuk T."/>
            <person name="Wangdi T."/>
            <person name="Weiand M."/>
            <person name="Wilkinson J."/>
            <person name="Wilson A."/>
            <person name="Yadav S."/>
            <person name="Young G."/>
            <person name="Yu Q."/>
            <person name="Zembek L."/>
            <person name="Zhong D."/>
            <person name="Zimmer A."/>
            <person name="Zwirko Z."/>
            <person name="Jaffe D.B."/>
            <person name="Alvarez P."/>
            <person name="Brockman W."/>
            <person name="Butler J."/>
            <person name="Chin C."/>
            <person name="Gnerre S."/>
            <person name="Grabherr M."/>
            <person name="Kleber M."/>
            <person name="Mauceli E."/>
            <person name="MacCallum I."/>
        </authorList>
    </citation>
    <scope>NUCLEOTIDE SEQUENCE [LARGE SCALE GENOMIC DNA]</scope>
    <source>
        <strain evidence="5">Tucson 15010-1051.87</strain>
    </source>
</reference>
<dbReference type="STRING" id="7244.B4M3M5"/>
<gene>
    <name evidence="4" type="primary">Dvir\GJ18923</name>
    <name evidence="4" type="ORF">Dvir_GJ18923</name>
</gene>
<dbReference type="Gene3D" id="3.40.50.720">
    <property type="entry name" value="NAD(P)-binding Rossmann-like Domain"/>
    <property type="match status" value="1"/>
</dbReference>
<dbReference type="InterPro" id="IPR002347">
    <property type="entry name" value="SDR_fam"/>
</dbReference>
<evidence type="ECO:0000313" key="4">
    <source>
        <dbReference type="EMBL" id="EDW65400.2"/>
    </source>
</evidence>
<dbReference type="Pfam" id="PF00106">
    <property type="entry name" value="adh_short"/>
    <property type="match status" value="1"/>
</dbReference>
<keyword evidence="5" id="KW-1185">Reference proteome</keyword>
<dbReference type="InParanoid" id="B4M3M5"/>
<dbReference type="SUPFAM" id="SSF51735">
    <property type="entry name" value="NAD(P)-binding Rossmann-fold domains"/>
    <property type="match status" value="1"/>
</dbReference>
<dbReference type="PANTHER" id="PTHR43115:SF4">
    <property type="entry name" value="DEHYDROGENASE_REDUCTASE SDR FAMILY MEMBER 11"/>
    <property type="match status" value="1"/>
</dbReference>
<dbReference type="OrthoDB" id="1933717at2759"/>
<dbReference type="AlphaFoldDB" id="B4M3M5"/>
<sequence length="252" mass="27717">MATVGMERWQNCIAVVTGASSGIGAVLSKQLVAAGVIVVSLARRLDRLEQLRQQLPEVQRAQLHVRQCDVTSVESVNAAFDWIEAELGGADILINNAGKLSGGQLVTMRLDTAQEILQTNVMGVVYCTQRIFESVRKRNTPGHVVLINSIVGHYLFNPLPGSVQELNMYPATKHALTAMTELFRQEFRDLKSHIKVTSISPGLVDTDLVPQAYKRLPMLQPEDVANAIMYALATPPHVQVHELTIKPMGEPF</sequence>
<organism evidence="4 5">
    <name type="scientific">Drosophila virilis</name>
    <name type="common">Fruit fly</name>
    <dbReference type="NCBI Taxonomy" id="7244"/>
    <lineage>
        <taxon>Eukaryota</taxon>
        <taxon>Metazoa</taxon>
        <taxon>Ecdysozoa</taxon>
        <taxon>Arthropoda</taxon>
        <taxon>Hexapoda</taxon>
        <taxon>Insecta</taxon>
        <taxon>Pterygota</taxon>
        <taxon>Neoptera</taxon>
        <taxon>Endopterygota</taxon>
        <taxon>Diptera</taxon>
        <taxon>Brachycera</taxon>
        <taxon>Muscomorpha</taxon>
        <taxon>Ephydroidea</taxon>
        <taxon>Drosophilidae</taxon>
        <taxon>Drosophila</taxon>
    </lineage>
</organism>
<name>B4M3M5_DROVI</name>
<dbReference type="PRINTS" id="PR00081">
    <property type="entry name" value="GDHRDH"/>
</dbReference>
<protein>
    <submittedName>
        <fullName evidence="4">Uncharacterized protein</fullName>
        <ecNumber evidence="4">1.-.-.-</ecNumber>
    </submittedName>
</protein>
<evidence type="ECO:0000313" key="5">
    <source>
        <dbReference type="Proteomes" id="UP000008792"/>
    </source>
</evidence>
<keyword evidence="2 4" id="KW-0560">Oxidoreductase</keyword>
<dbReference type="Proteomes" id="UP000008792">
    <property type="component" value="Unassembled WGS sequence"/>
</dbReference>
<dbReference type="eggNOG" id="KOG1205">
    <property type="taxonomic scope" value="Eukaryota"/>
</dbReference>
<dbReference type="EC" id="1.-.-.-" evidence="4"/>
<dbReference type="PANTHER" id="PTHR43115">
    <property type="entry name" value="DEHYDROGENASE/REDUCTASE SDR FAMILY MEMBER 11"/>
    <property type="match status" value="1"/>
</dbReference>
<dbReference type="EMBL" id="CH940651">
    <property type="protein sequence ID" value="EDW65400.2"/>
    <property type="molecule type" value="Genomic_DNA"/>
</dbReference>
<comment type="similarity">
    <text evidence="1 3">Belongs to the short-chain dehydrogenases/reductases (SDR) family.</text>
</comment>
<proteinExistence type="inferred from homology"/>
<evidence type="ECO:0000256" key="2">
    <source>
        <dbReference type="ARBA" id="ARBA00023002"/>
    </source>
</evidence>
<dbReference type="FunCoup" id="B4M3M5">
    <property type="interactions" value="49"/>
</dbReference>
<dbReference type="FunFam" id="3.40.50.720:FF:000047">
    <property type="entry name" value="NADP-dependent L-serine/L-allo-threonine dehydrogenase"/>
    <property type="match status" value="1"/>
</dbReference>
<evidence type="ECO:0000256" key="1">
    <source>
        <dbReference type="ARBA" id="ARBA00006484"/>
    </source>
</evidence>
<dbReference type="PRINTS" id="PR00080">
    <property type="entry name" value="SDRFAMILY"/>
</dbReference>
<accession>B4M3M5</accession>
<dbReference type="HOGENOM" id="CLU_010194_2_10_1"/>
<evidence type="ECO:0000256" key="3">
    <source>
        <dbReference type="RuleBase" id="RU000363"/>
    </source>
</evidence>
<dbReference type="SMR" id="B4M3M5"/>
<dbReference type="GO" id="GO:0016616">
    <property type="term" value="F:oxidoreductase activity, acting on the CH-OH group of donors, NAD or NADP as acceptor"/>
    <property type="evidence" value="ECO:0007669"/>
    <property type="project" value="UniProtKB-ARBA"/>
</dbReference>
<dbReference type="InterPro" id="IPR036291">
    <property type="entry name" value="NAD(P)-bd_dom_sf"/>
</dbReference>
<dbReference type="KEGG" id="dvi:6631855"/>